<dbReference type="EMBL" id="FTMX01000021">
    <property type="protein sequence ID" value="SIS14515.1"/>
    <property type="molecule type" value="Genomic_DNA"/>
</dbReference>
<evidence type="ECO:0008006" key="3">
    <source>
        <dbReference type="Google" id="ProtNLM"/>
    </source>
</evidence>
<sequence>MDLKFTDEQELIRKMARYFSQSVIAPAVKDMYHN</sequence>
<protein>
    <recommendedName>
        <fullName evidence="3">Acyl-CoA dehydrogenase</fullName>
    </recommendedName>
</protein>
<dbReference type="Gene3D" id="1.10.540.10">
    <property type="entry name" value="Acyl-CoA dehydrogenase/oxidase, N-terminal domain"/>
    <property type="match status" value="1"/>
</dbReference>
<dbReference type="RefSeq" id="WP_142244762.1">
    <property type="nucleotide sequence ID" value="NZ_FTMX01000021.1"/>
</dbReference>
<comment type="caution">
    <text evidence="1">The sequence shown here is derived from an EMBL/GenBank/DDBJ whole genome shotgun (WGS) entry which is preliminary data.</text>
</comment>
<name>A0A9X8WNM8_9BACI</name>
<reference evidence="1 2" key="1">
    <citation type="submission" date="2017-01" db="EMBL/GenBank/DDBJ databases">
        <authorList>
            <person name="Varghese N."/>
            <person name="Submissions S."/>
        </authorList>
    </citation>
    <scope>NUCLEOTIDE SEQUENCE [LARGE SCALE GENOMIC DNA]</scope>
    <source>
        <strain evidence="1 2">RUG2-6</strain>
    </source>
</reference>
<dbReference type="GO" id="GO:0016627">
    <property type="term" value="F:oxidoreductase activity, acting on the CH-CH group of donors"/>
    <property type="evidence" value="ECO:0007669"/>
    <property type="project" value="InterPro"/>
</dbReference>
<gene>
    <name evidence="1" type="ORF">SAMN05878482_12113</name>
</gene>
<organism evidence="1 2">
    <name type="scientific">Peribacillus simplex</name>
    <dbReference type="NCBI Taxonomy" id="1478"/>
    <lineage>
        <taxon>Bacteria</taxon>
        <taxon>Bacillati</taxon>
        <taxon>Bacillota</taxon>
        <taxon>Bacilli</taxon>
        <taxon>Bacillales</taxon>
        <taxon>Bacillaceae</taxon>
        <taxon>Peribacillus</taxon>
    </lineage>
</organism>
<dbReference type="InterPro" id="IPR037069">
    <property type="entry name" value="AcylCoA_DH/ox_N_sf"/>
</dbReference>
<evidence type="ECO:0000313" key="1">
    <source>
        <dbReference type="EMBL" id="SIS14515.1"/>
    </source>
</evidence>
<evidence type="ECO:0000313" key="2">
    <source>
        <dbReference type="Proteomes" id="UP000185829"/>
    </source>
</evidence>
<dbReference type="GO" id="GO:0050660">
    <property type="term" value="F:flavin adenine dinucleotide binding"/>
    <property type="evidence" value="ECO:0007669"/>
    <property type="project" value="InterPro"/>
</dbReference>
<proteinExistence type="predicted"/>
<dbReference type="AlphaFoldDB" id="A0A9X8WNM8"/>
<dbReference type="Proteomes" id="UP000185829">
    <property type="component" value="Unassembled WGS sequence"/>
</dbReference>
<accession>A0A9X8WNM8</accession>